<accession>A0A1Q5PTC3</accession>
<dbReference type="EMBL" id="MPDM01000001">
    <property type="protein sequence ID" value="OKL50630.1"/>
    <property type="molecule type" value="Genomic_DNA"/>
</dbReference>
<feature type="transmembrane region" description="Helical" evidence="2">
    <location>
        <begin position="140"/>
        <end position="158"/>
    </location>
</feature>
<evidence type="ECO:0000313" key="4">
    <source>
        <dbReference type="Proteomes" id="UP000186465"/>
    </source>
</evidence>
<evidence type="ECO:0000313" key="3">
    <source>
        <dbReference type="EMBL" id="OKL50630.1"/>
    </source>
</evidence>
<gene>
    <name evidence="3" type="ORF">BM477_01370</name>
</gene>
<sequence length="295" mass="32960">MMNTDRTSLNSVKATADRPKRNPRPAWMRNKAWVPDQHGAWGMLLIPLIVGVYLSGLSPAHPLLLLTALLGFLAFHAVSLWWKTRLKPRFRTPSLTYLGLFTLSALALVFWQPQILWWFVATPLGLLAIWRAYQRDERSLLARVSIILVASLLTPIAYDLGTGFARPAVSDPVSWWPSGALHQPSGWPWVWYCTLLLALYFIGTVPFVKTMIRQRRSNTWLLGSLTYHALVAAVVAVLASQQLVSWLAAGMWVLLLARAAGFPLWMRRTGKPVKPAIIGATETVTSLLVLFSVLA</sequence>
<feature type="transmembrane region" description="Helical" evidence="2">
    <location>
        <begin position="38"/>
        <end position="57"/>
    </location>
</feature>
<dbReference type="Pfam" id="PF14256">
    <property type="entry name" value="YwiC"/>
    <property type="match status" value="1"/>
</dbReference>
<keyword evidence="2" id="KW-0472">Membrane</keyword>
<name>A0A1Q5PTC3_9ACTO</name>
<dbReference type="AlphaFoldDB" id="A0A1Q5PTC3"/>
<feature type="transmembrane region" description="Helical" evidence="2">
    <location>
        <begin position="245"/>
        <end position="265"/>
    </location>
</feature>
<feature type="transmembrane region" description="Helical" evidence="2">
    <location>
        <begin position="189"/>
        <end position="208"/>
    </location>
</feature>
<dbReference type="OrthoDB" id="2380563at2"/>
<feature type="transmembrane region" description="Helical" evidence="2">
    <location>
        <begin position="220"/>
        <end position="239"/>
    </location>
</feature>
<keyword evidence="2" id="KW-0812">Transmembrane</keyword>
<proteinExistence type="predicted"/>
<feature type="region of interest" description="Disordered" evidence="1">
    <location>
        <begin position="1"/>
        <end position="24"/>
    </location>
</feature>
<feature type="transmembrane region" description="Helical" evidence="2">
    <location>
        <begin position="117"/>
        <end position="133"/>
    </location>
</feature>
<evidence type="ECO:0008006" key="5">
    <source>
        <dbReference type="Google" id="ProtNLM"/>
    </source>
</evidence>
<comment type="caution">
    <text evidence="3">The sequence shown here is derived from an EMBL/GenBank/DDBJ whole genome shotgun (WGS) entry which is preliminary data.</text>
</comment>
<organism evidence="3 4">
    <name type="scientific">Boudabousia marimammalium</name>
    <dbReference type="NCBI Taxonomy" id="156892"/>
    <lineage>
        <taxon>Bacteria</taxon>
        <taxon>Bacillati</taxon>
        <taxon>Actinomycetota</taxon>
        <taxon>Actinomycetes</taxon>
        <taxon>Actinomycetales</taxon>
        <taxon>Actinomycetaceae</taxon>
        <taxon>Boudabousia</taxon>
    </lineage>
</organism>
<evidence type="ECO:0000256" key="1">
    <source>
        <dbReference type="SAM" id="MobiDB-lite"/>
    </source>
</evidence>
<keyword evidence="4" id="KW-1185">Reference proteome</keyword>
<dbReference type="STRING" id="156892.BM477_01370"/>
<keyword evidence="2" id="KW-1133">Transmembrane helix</keyword>
<dbReference type="InterPro" id="IPR025576">
    <property type="entry name" value="YwiC"/>
</dbReference>
<feature type="transmembrane region" description="Helical" evidence="2">
    <location>
        <begin position="63"/>
        <end position="82"/>
    </location>
</feature>
<reference evidence="4" key="1">
    <citation type="submission" date="2016-11" db="EMBL/GenBank/DDBJ databases">
        <title>Actinomyces gypaetusis sp. nov. isolated from Gypaetus barbatus in Qinghai Tibet Plateau China.</title>
        <authorList>
            <person name="Meng X."/>
        </authorList>
    </citation>
    <scope>NUCLEOTIDE SEQUENCE [LARGE SCALE GENOMIC DNA]</scope>
    <source>
        <strain evidence="4">DSM 15383</strain>
    </source>
</reference>
<evidence type="ECO:0000256" key="2">
    <source>
        <dbReference type="SAM" id="Phobius"/>
    </source>
</evidence>
<dbReference type="RefSeq" id="WP_075360867.1">
    <property type="nucleotide sequence ID" value="NZ_MPDM01000001.1"/>
</dbReference>
<dbReference type="Proteomes" id="UP000186465">
    <property type="component" value="Unassembled WGS sequence"/>
</dbReference>
<protein>
    <recommendedName>
        <fullName evidence="5">YwiC-like protein</fullName>
    </recommendedName>
</protein>
<feature type="compositionally biased region" description="Polar residues" evidence="1">
    <location>
        <begin position="1"/>
        <end position="13"/>
    </location>
</feature>
<feature type="transmembrane region" description="Helical" evidence="2">
    <location>
        <begin position="94"/>
        <end position="111"/>
    </location>
</feature>